<reference evidence="2 3" key="1">
    <citation type="submission" date="2019-07" db="EMBL/GenBank/DDBJ databases">
        <title>Microlunatus dokdonensis sp. nov. isolated from the rhizospheric soil of the wild plant Elymus tsukushiensis.</title>
        <authorList>
            <person name="Ghim S.-Y."/>
            <person name="Hwang Y.-J."/>
            <person name="Son J.-S."/>
            <person name="Shin J.-H."/>
        </authorList>
    </citation>
    <scope>NUCLEOTIDE SEQUENCE [LARGE SCALE GENOMIC DNA]</scope>
    <source>
        <strain evidence="2 3">KUDC0627</strain>
    </source>
</reference>
<dbReference type="CDD" id="cd00085">
    <property type="entry name" value="HNHc"/>
    <property type="match status" value="1"/>
</dbReference>
<dbReference type="OrthoDB" id="3790359at2"/>
<evidence type="ECO:0000256" key="1">
    <source>
        <dbReference type="SAM" id="MobiDB-lite"/>
    </source>
</evidence>
<feature type="region of interest" description="Disordered" evidence="1">
    <location>
        <begin position="132"/>
        <end position="166"/>
    </location>
</feature>
<keyword evidence="2" id="KW-0540">Nuclease</keyword>
<proteinExistence type="predicted"/>
<keyword evidence="3" id="KW-1185">Reference proteome</keyword>
<evidence type="ECO:0000313" key="2">
    <source>
        <dbReference type="EMBL" id="QDP98252.1"/>
    </source>
</evidence>
<dbReference type="Proteomes" id="UP000319263">
    <property type="component" value="Chromosome"/>
</dbReference>
<dbReference type="GO" id="GO:0004519">
    <property type="term" value="F:endonuclease activity"/>
    <property type="evidence" value="ECO:0007669"/>
    <property type="project" value="UniProtKB-KW"/>
</dbReference>
<dbReference type="EMBL" id="CP041692">
    <property type="protein sequence ID" value="QDP98252.1"/>
    <property type="molecule type" value="Genomic_DNA"/>
</dbReference>
<evidence type="ECO:0000313" key="3">
    <source>
        <dbReference type="Proteomes" id="UP000319263"/>
    </source>
</evidence>
<sequence>MDAAVADYVGRSAWGQVLRLLDAKIIEIDAERIAKLAEEYRNEFGVWLGQATEHGAKTLFVRGEAPDLIWFDAMVDRIADILGTRGDTRSKGLRRAAAVGILANPLHALRLLAEDDAPSLFDPDLEGVEDLSGVDLGPAGETEGPGMQPEGPELVEGPGRQAEDDHPVRFPRIDQDRVLARAMVAAIGRLDPARMRPDATLYVHIAKETLESGLGVARVEDIGPVVSSLVADWLGRCDVTVKPVIDLNAELTPVDAYEGPRAMRERMFLKRPTSVFPFSSSRGQGLDLDHSDPYRDGVPGQTREDNLAPLSRSEHNLITRGLWNRRQPEPGTFLFRAPHGRVLLVNQTGTHDLGDSRFADQIWHCAAPQQS</sequence>
<gene>
    <name evidence="2" type="ORF">FOE78_22185</name>
</gene>
<keyword evidence="2" id="KW-0255">Endonuclease</keyword>
<accession>A0A516Q4F3</accession>
<keyword evidence="2" id="KW-0378">Hydrolase</keyword>
<name>A0A516Q4F3_9ACTN</name>
<dbReference type="KEGG" id="mik:FOE78_22185"/>
<protein>
    <submittedName>
        <fullName evidence="2">HNH endonuclease</fullName>
    </submittedName>
</protein>
<organism evidence="2 3">
    <name type="scientific">Microlunatus elymi</name>
    <dbReference type="NCBI Taxonomy" id="2596828"/>
    <lineage>
        <taxon>Bacteria</taxon>
        <taxon>Bacillati</taxon>
        <taxon>Actinomycetota</taxon>
        <taxon>Actinomycetes</taxon>
        <taxon>Propionibacteriales</taxon>
        <taxon>Propionibacteriaceae</taxon>
        <taxon>Microlunatus</taxon>
    </lineage>
</organism>
<dbReference type="AlphaFoldDB" id="A0A516Q4F3"/>
<dbReference type="InterPro" id="IPR003615">
    <property type="entry name" value="HNH_nuc"/>
</dbReference>